<sequence length="195" mass="21604">MAPLRELPLPFWLLTSFACLLLVCQCRVGSLSVERSTYIVHMDKSVMPKPFTSHHHWYSSTVNSLRSVGQAALDGSRLNPRLLYSYDNTLHGFSAVLSVDELEALKKSRGFVSAYSDKVVTLHTTHTTDFLSLNPTSGLWPVSGYGEDAIVGVVDTGVWPESKSFATRAWVKFHQGGKACVRWENSSIPPCVTRS</sequence>
<comment type="caution">
    <text evidence="5">The sequence shown here is derived from an EMBL/GenBank/DDBJ whole genome shotgun (WGS) entry which is preliminary data.</text>
</comment>
<dbReference type="InterPro" id="IPR010259">
    <property type="entry name" value="S8pro/Inhibitor_I9"/>
</dbReference>
<dbReference type="SUPFAM" id="SSF52743">
    <property type="entry name" value="Subtilisin-like"/>
    <property type="match status" value="1"/>
</dbReference>
<dbReference type="Pfam" id="PF05922">
    <property type="entry name" value="Inhibitor_I9"/>
    <property type="match status" value="1"/>
</dbReference>
<name>A0AAU9S344_THLAR</name>
<keyword evidence="2 3" id="KW-0732">Signal</keyword>
<dbReference type="InterPro" id="IPR036852">
    <property type="entry name" value="Peptidase_S8/S53_dom_sf"/>
</dbReference>
<keyword evidence="6" id="KW-1185">Reference proteome</keyword>
<dbReference type="FunFam" id="3.30.70.80:FF:000003">
    <property type="entry name" value="Subtilisin-like protease SBT1.9"/>
    <property type="match status" value="1"/>
</dbReference>
<feature type="signal peptide" evidence="3">
    <location>
        <begin position="1"/>
        <end position="26"/>
    </location>
</feature>
<dbReference type="InterPro" id="IPR037045">
    <property type="entry name" value="S8pro/Inhibitor_I9_sf"/>
</dbReference>
<evidence type="ECO:0000256" key="2">
    <source>
        <dbReference type="ARBA" id="ARBA00022729"/>
    </source>
</evidence>
<dbReference type="Gene3D" id="3.30.70.80">
    <property type="entry name" value="Peptidase S8 propeptide/proteinase inhibitor I9"/>
    <property type="match status" value="1"/>
</dbReference>
<accession>A0AAU9S344</accession>
<dbReference type="Gene3D" id="3.40.50.200">
    <property type="entry name" value="Peptidase S8/S53 domain"/>
    <property type="match status" value="1"/>
</dbReference>
<proteinExistence type="inferred from homology"/>
<dbReference type="InterPro" id="IPR045051">
    <property type="entry name" value="SBT"/>
</dbReference>
<comment type="similarity">
    <text evidence="1">Belongs to the peptidase S8 family.</text>
</comment>
<evidence type="ECO:0000313" key="6">
    <source>
        <dbReference type="Proteomes" id="UP000836841"/>
    </source>
</evidence>
<organism evidence="5 6">
    <name type="scientific">Thlaspi arvense</name>
    <name type="common">Field penny-cress</name>
    <dbReference type="NCBI Taxonomy" id="13288"/>
    <lineage>
        <taxon>Eukaryota</taxon>
        <taxon>Viridiplantae</taxon>
        <taxon>Streptophyta</taxon>
        <taxon>Embryophyta</taxon>
        <taxon>Tracheophyta</taxon>
        <taxon>Spermatophyta</taxon>
        <taxon>Magnoliopsida</taxon>
        <taxon>eudicotyledons</taxon>
        <taxon>Gunneridae</taxon>
        <taxon>Pentapetalae</taxon>
        <taxon>rosids</taxon>
        <taxon>malvids</taxon>
        <taxon>Brassicales</taxon>
        <taxon>Brassicaceae</taxon>
        <taxon>Thlaspideae</taxon>
        <taxon>Thlaspi</taxon>
    </lineage>
</organism>
<dbReference type="PANTHER" id="PTHR10795">
    <property type="entry name" value="PROPROTEIN CONVERTASE SUBTILISIN/KEXIN"/>
    <property type="match status" value="1"/>
</dbReference>
<feature type="chain" id="PRO_5043986968" description="Inhibitor I9 domain-containing protein" evidence="3">
    <location>
        <begin position="27"/>
        <end position="195"/>
    </location>
</feature>
<dbReference type="AlphaFoldDB" id="A0AAU9S344"/>
<gene>
    <name evidence="5" type="ORF">TAV2_LOCUS12125</name>
</gene>
<protein>
    <recommendedName>
        <fullName evidence="4">Inhibitor I9 domain-containing protein</fullName>
    </recommendedName>
</protein>
<reference evidence="5 6" key="1">
    <citation type="submission" date="2022-03" db="EMBL/GenBank/DDBJ databases">
        <authorList>
            <person name="Nunn A."/>
            <person name="Chopra R."/>
            <person name="Nunn A."/>
            <person name="Contreras Garrido A."/>
        </authorList>
    </citation>
    <scope>NUCLEOTIDE SEQUENCE [LARGE SCALE GENOMIC DNA]</scope>
</reference>
<evidence type="ECO:0000313" key="5">
    <source>
        <dbReference type="EMBL" id="CAH2057263.1"/>
    </source>
</evidence>
<dbReference type="Proteomes" id="UP000836841">
    <property type="component" value="Unassembled WGS sequence"/>
</dbReference>
<dbReference type="GO" id="GO:0006508">
    <property type="term" value="P:proteolysis"/>
    <property type="evidence" value="ECO:0007669"/>
    <property type="project" value="InterPro"/>
</dbReference>
<dbReference type="EMBL" id="CAJVSB020000654">
    <property type="protein sequence ID" value="CAH2057263.1"/>
    <property type="molecule type" value="Genomic_DNA"/>
</dbReference>
<feature type="domain" description="Inhibitor I9" evidence="4">
    <location>
        <begin position="37"/>
        <end position="123"/>
    </location>
</feature>
<evidence type="ECO:0000256" key="3">
    <source>
        <dbReference type="SAM" id="SignalP"/>
    </source>
</evidence>
<evidence type="ECO:0000256" key="1">
    <source>
        <dbReference type="ARBA" id="ARBA00011073"/>
    </source>
</evidence>
<evidence type="ECO:0000259" key="4">
    <source>
        <dbReference type="Pfam" id="PF05922"/>
    </source>
</evidence>
<dbReference type="GO" id="GO:0004252">
    <property type="term" value="F:serine-type endopeptidase activity"/>
    <property type="evidence" value="ECO:0007669"/>
    <property type="project" value="InterPro"/>
</dbReference>
<dbReference type="PROSITE" id="PS51257">
    <property type="entry name" value="PROKAR_LIPOPROTEIN"/>
    <property type="match status" value="1"/>
</dbReference>